<dbReference type="GO" id="GO:0098793">
    <property type="term" value="C:presynapse"/>
    <property type="evidence" value="ECO:0007669"/>
    <property type="project" value="GOC"/>
</dbReference>
<dbReference type="InterPro" id="IPR001565">
    <property type="entry name" value="Synaptotagmin"/>
</dbReference>
<keyword evidence="8" id="KW-0106">Calcium</keyword>
<evidence type="ECO:0000256" key="1">
    <source>
        <dbReference type="ARBA" id="ARBA00004250"/>
    </source>
</evidence>
<feature type="region of interest" description="Disordered" evidence="18">
    <location>
        <begin position="192"/>
        <end position="342"/>
    </location>
</feature>
<feature type="domain" description="C2" evidence="19">
    <location>
        <begin position="488"/>
        <end position="612"/>
    </location>
</feature>
<keyword evidence="2" id="KW-0268">Exocytosis</keyword>
<feature type="region of interest" description="Disordered" evidence="18">
    <location>
        <begin position="355"/>
        <end position="483"/>
    </location>
</feature>
<gene>
    <name evidence="22" type="ORF">E5288_WYG020715</name>
</gene>
<dbReference type="InterPro" id="IPR013083">
    <property type="entry name" value="Znf_RING/FYVE/PHD"/>
</dbReference>
<dbReference type="Gene3D" id="2.60.40.150">
    <property type="entry name" value="C2 domain"/>
    <property type="match status" value="2"/>
</dbReference>
<protein>
    <recommendedName>
        <fullName evidence="14">Rab effector Noc2</fullName>
    </recommendedName>
    <alternativeName>
        <fullName evidence="16">No C2 domains protein</fullName>
    </alternativeName>
    <alternativeName>
        <fullName evidence="15">Rabphilin-3A-like protein</fullName>
    </alternativeName>
</protein>
<evidence type="ECO:0000256" key="4">
    <source>
        <dbReference type="ARBA" id="ARBA00022723"/>
    </source>
</evidence>
<dbReference type="InterPro" id="IPR043566">
    <property type="entry name" value="Rabphilin/DOC2/Noc2"/>
</dbReference>
<dbReference type="InterPro" id="IPR035892">
    <property type="entry name" value="C2_domain_sf"/>
</dbReference>
<dbReference type="GO" id="GO:0061669">
    <property type="term" value="P:spontaneous neurotransmitter secretion"/>
    <property type="evidence" value="ECO:0007669"/>
    <property type="project" value="TreeGrafter"/>
</dbReference>
<evidence type="ECO:0000313" key="23">
    <source>
        <dbReference type="Proteomes" id="UP000322234"/>
    </source>
</evidence>
<evidence type="ECO:0000256" key="3">
    <source>
        <dbReference type="ARBA" id="ARBA00022490"/>
    </source>
</evidence>
<evidence type="ECO:0000256" key="10">
    <source>
        <dbReference type="ARBA" id="ARBA00023136"/>
    </source>
</evidence>
<evidence type="ECO:0000259" key="21">
    <source>
        <dbReference type="PROSITE" id="PS50916"/>
    </source>
</evidence>
<keyword evidence="5" id="KW-0677">Repeat</keyword>
<dbReference type="InterPro" id="IPR017455">
    <property type="entry name" value="Znf_FYVE-rel"/>
</dbReference>
<dbReference type="GO" id="GO:0017158">
    <property type="term" value="P:regulation of calcium ion-dependent exocytosis"/>
    <property type="evidence" value="ECO:0007669"/>
    <property type="project" value="TreeGrafter"/>
</dbReference>
<dbReference type="EMBL" id="VBQZ03000021">
    <property type="protein sequence ID" value="MXQ84620.1"/>
    <property type="molecule type" value="Genomic_DNA"/>
</dbReference>
<evidence type="ECO:0000256" key="15">
    <source>
        <dbReference type="ARBA" id="ARBA00075319"/>
    </source>
</evidence>
<evidence type="ECO:0000256" key="11">
    <source>
        <dbReference type="ARBA" id="ARBA00023329"/>
    </source>
</evidence>
<dbReference type="GO" id="GO:0006887">
    <property type="term" value="P:exocytosis"/>
    <property type="evidence" value="ECO:0007669"/>
    <property type="project" value="UniProtKB-KW"/>
</dbReference>
<keyword evidence="6 17" id="KW-0863">Zinc-finger</keyword>
<evidence type="ECO:0000256" key="18">
    <source>
        <dbReference type="SAM" id="MobiDB-lite"/>
    </source>
</evidence>
<keyword evidence="3" id="KW-0963">Cytoplasm</keyword>
<dbReference type="InterPro" id="IPR047022">
    <property type="entry name" value="Rabphilin_Doc2_C2A"/>
</dbReference>
<evidence type="ECO:0000259" key="19">
    <source>
        <dbReference type="PROSITE" id="PS50004"/>
    </source>
</evidence>
<reference evidence="22" key="1">
    <citation type="submission" date="2019-10" db="EMBL/GenBank/DDBJ databases">
        <title>The sequence and de novo assembly of the wild yak genome.</title>
        <authorList>
            <person name="Liu Y."/>
        </authorList>
    </citation>
    <scope>NUCLEOTIDE SEQUENCE [LARGE SCALE GENOMIC DNA]</scope>
    <source>
        <strain evidence="22">WY2019</strain>
    </source>
</reference>
<dbReference type="PROSITE" id="PS50916">
    <property type="entry name" value="RABBD"/>
    <property type="match status" value="1"/>
</dbReference>
<feature type="domain" description="C2" evidence="19">
    <location>
        <begin position="628"/>
        <end position="761"/>
    </location>
</feature>
<dbReference type="AlphaFoldDB" id="A0A6B0R4R4"/>
<dbReference type="SUPFAM" id="SSF57903">
    <property type="entry name" value="FYVE/PHD zinc finger"/>
    <property type="match status" value="1"/>
</dbReference>
<dbReference type="PROSITE" id="PS50004">
    <property type="entry name" value="C2"/>
    <property type="match status" value="2"/>
</dbReference>
<evidence type="ECO:0000259" key="20">
    <source>
        <dbReference type="PROSITE" id="PS50178"/>
    </source>
</evidence>
<feature type="compositionally biased region" description="Basic and acidic residues" evidence="18">
    <location>
        <begin position="238"/>
        <end position="252"/>
    </location>
</feature>
<dbReference type="InterPro" id="IPR041857">
    <property type="entry name" value="Noc2_FYVE"/>
</dbReference>
<feature type="domain" description="RabBD" evidence="21">
    <location>
        <begin position="58"/>
        <end position="175"/>
    </location>
</feature>
<keyword evidence="11" id="KW-0968">Cytoplasmic vesicle</keyword>
<dbReference type="GO" id="GO:0031267">
    <property type="term" value="F:small GTPase binding"/>
    <property type="evidence" value="ECO:0007669"/>
    <property type="project" value="InterPro"/>
</dbReference>
<evidence type="ECO:0000256" key="9">
    <source>
        <dbReference type="ARBA" id="ARBA00023018"/>
    </source>
</evidence>
<name>A0A6B0R4R4_9CETA</name>
<dbReference type="SMART" id="SM00239">
    <property type="entry name" value="C2"/>
    <property type="match status" value="2"/>
</dbReference>
<comment type="caution">
    <text evidence="22">The sequence shown here is derived from an EMBL/GenBank/DDBJ whole genome shotgun (WGS) entry which is preliminary data.</text>
</comment>
<dbReference type="Proteomes" id="UP000322234">
    <property type="component" value="Unassembled WGS sequence"/>
</dbReference>
<dbReference type="PRINTS" id="PR00360">
    <property type="entry name" value="C2DOMAIN"/>
</dbReference>
<feature type="domain" description="FYVE-type" evidence="20">
    <location>
        <begin position="106"/>
        <end position="163"/>
    </location>
</feature>
<dbReference type="Pfam" id="PF00168">
    <property type="entry name" value="C2"/>
    <property type="match status" value="2"/>
</dbReference>
<dbReference type="GO" id="GO:0006886">
    <property type="term" value="P:intracellular protein transport"/>
    <property type="evidence" value="ECO:0007669"/>
    <property type="project" value="InterPro"/>
</dbReference>
<dbReference type="CDD" id="cd15763">
    <property type="entry name" value="FYVE_RPH3L"/>
    <property type="match status" value="1"/>
</dbReference>
<dbReference type="Gene3D" id="3.30.40.10">
    <property type="entry name" value="Zinc/RING finger domain, C3HC4 (zinc finger)"/>
    <property type="match status" value="1"/>
</dbReference>
<dbReference type="PANTHER" id="PTHR45729:SF9">
    <property type="entry name" value="DOUBLE C2-LIKE DOMAIN-CONTAINING PROTEIN BETA"/>
    <property type="match status" value="1"/>
</dbReference>
<dbReference type="GO" id="GO:0008270">
    <property type="term" value="F:zinc ion binding"/>
    <property type="evidence" value="ECO:0007669"/>
    <property type="project" value="UniProtKB-KW"/>
</dbReference>
<dbReference type="SUPFAM" id="SSF49562">
    <property type="entry name" value="C2 domain (Calcium/lipid-binding domain, CaLB)"/>
    <property type="match status" value="2"/>
</dbReference>
<comment type="subunit">
    <text evidence="13">Recruited to dense-core vesicles through specific interaction with RAB27A in endocrine cells. Interacts with RAB3A, RAB3B, RAB3C and RAB3D. Interacts with ZYX.</text>
</comment>
<keyword evidence="9" id="KW-0770">Synapse</keyword>
<dbReference type="CDD" id="cd04035">
    <property type="entry name" value="C2A_Rabphilin_Doc2"/>
    <property type="match status" value="1"/>
</dbReference>
<comment type="subcellular location">
    <subcellularLocation>
        <location evidence="1">Cytoplasmic vesicle</location>
        <location evidence="1">Secretory vesicle membrane</location>
    </subcellularLocation>
    <subcellularLocation>
        <location evidence="12">Synapse</location>
    </subcellularLocation>
</comment>
<dbReference type="PANTHER" id="PTHR45729">
    <property type="entry name" value="RABPHILIN, ISOFORM A"/>
    <property type="match status" value="1"/>
</dbReference>
<accession>A0A6B0R4R4</accession>
<evidence type="ECO:0000313" key="22">
    <source>
        <dbReference type="EMBL" id="MXQ84620.1"/>
    </source>
</evidence>
<evidence type="ECO:0000256" key="13">
    <source>
        <dbReference type="ARBA" id="ARBA00066230"/>
    </source>
</evidence>
<dbReference type="InterPro" id="IPR010911">
    <property type="entry name" value="Rab_BD"/>
</dbReference>
<feature type="compositionally biased region" description="Low complexity" evidence="18">
    <location>
        <begin position="274"/>
        <end position="286"/>
    </location>
</feature>
<keyword evidence="4" id="KW-0479">Metal-binding</keyword>
<dbReference type="InterPro" id="IPR011011">
    <property type="entry name" value="Znf_FYVE_PHD"/>
</dbReference>
<dbReference type="InterPro" id="IPR000008">
    <property type="entry name" value="C2_dom"/>
</dbReference>
<sequence length="774" mass="84375">MPLGTDVTPHPGWPLQTMADTIFGSGCDQWVCPNDRQLALRAKLHTGWSVHTYQTEKQRKSQSLSPAEVEAILQVIQRAERLDILEQQRVGRLVERLETMRRNVMGNGLSQCLLCGEVLGFLGSSSVFCKDCRKKVCTKCGIEASPSQKRPLWLCKICSEQREVWKRSGAWFYKGIPKFILPLKIPGQADHPSFRPLPVEPAEQEPRSTETSRVYTWARGRVVSSDSDSDSDLSSSSLDDRLRPAGVRDPKGNKPWGESGGSVESLKMGPTRPASCLSGSQSSLASETGTGSADPQGGPRTLAGPRGPRSEGVAASGAGRSSKESTSLRFIPKVDTAPGDSASAHSIVAFLLSLSKADPGKGAGVDDDDRLADKTQSPFGGGDKPGTESCCHVPAPGRGPAPSCSLALEQRASTGSAGADPIVWPDSQSSPDSPSDGARDDDEDVDQLFGAYGSSPGPGPAPSPGRPPAKPPEEELDADGYESDDCTALGTLDFSLLYDQENNALHCTIAKAKGLKPMDHNGLADPYVKLHLLPGASKANKLRTKTLRNTLNPTWNETLTYYGITDEDMIRKTLRISVCDEDKFRHNEFIGETRVPLKKLKPNHTKTFSICLEKQLPVDKTEDKSLEERGRILVSLKYSSQKQGLLVGIVRCAHLAAMDANGYSDPYVKTYLKPDVDKKSKHKTAVKKKTLNPEFNEEFCYEIKHGDLAKKTLEITVWDYDIGKSNDFIGGVVLGINAKGERLKHWFDCLKNKDKRIERWHTLTNELPGAVLSD</sequence>
<evidence type="ECO:0000256" key="16">
    <source>
        <dbReference type="ARBA" id="ARBA00083393"/>
    </source>
</evidence>
<dbReference type="CDD" id="cd08384">
    <property type="entry name" value="C2B_Rabphilin_Doc2"/>
    <property type="match status" value="1"/>
</dbReference>
<organism evidence="22 23">
    <name type="scientific">Bos mutus</name>
    <name type="common">wild yak</name>
    <dbReference type="NCBI Taxonomy" id="72004"/>
    <lineage>
        <taxon>Eukaryota</taxon>
        <taxon>Metazoa</taxon>
        <taxon>Chordata</taxon>
        <taxon>Craniata</taxon>
        <taxon>Vertebrata</taxon>
        <taxon>Euteleostomi</taxon>
        <taxon>Mammalia</taxon>
        <taxon>Eutheria</taxon>
        <taxon>Laurasiatheria</taxon>
        <taxon>Artiodactyla</taxon>
        <taxon>Ruminantia</taxon>
        <taxon>Pecora</taxon>
        <taxon>Bovidae</taxon>
        <taxon>Bovinae</taxon>
        <taxon>Bos</taxon>
    </lineage>
</organism>
<evidence type="ECO:0000256" key="8">
    <source>
        <dbReference type="ARBA" id="ARBA00022837"/>
    </source>
</evidence>
<evidence type="ECO:0000256" key="12">
    <source>
        <dbReference type="ARBA" id="ARBA00034103"/>
    </source>
</evidence>
<feature type="compositionally biased region" description="Pro residues" evidence="18">
    <location>
        <begin position="457"/>
        <end position="470"/>
    </location>
</feature>
<dbReference type="FunFam" id="2.60.40.150:FF:000032">
    <property type="entry name" value="Double c2-like domain-containing"/>
    <property type="match status" value="1"/>
</dbReference>
<evidence type="ECO:0000256" key="7">
    <source>
        <dbReference type="ARBA" id="ARBA00022833"/>
    </source>
</evidence>
<evidence type="ECO:0000256" key="6">
    <source>
        <dbReference type="ARBA" id="ARBA00022771"/>
    </source>
</evidence>
<evidence type="ECO:0000256" key="2">
    <source>
        <dbReference type="ARBA" id="ARBA00022483"/>
    </source>
</evidence>
<evidence type="ECO:0000256" key="5">
    <source>
        <dbReference type="ARBA" id="ARBA00022737"/>
    </source>
</evidence>
<evidence type="ECO:0000256" key="14">
    <source>
        <dbReference type="ARBA" id="ARBA00074108"/>
    </source>
</evidence>
<keyword evidence="10" id="KW-0472">Membrane</keyword>
<dbReference type="Pfam" id="PF02318">
    <property type="entry name" value="FYVE_2"/>
    <property type="match status" value="1"/>
</dbReference>
<keyword evidence="7" id="KW-0862">Zinc</keyword>
<keyword evidence="23" id="KW-1185">Reference proteome</keyword>
<proteinExistence type="predicted"/>
<feature type="compositionally biased region" description="Low complexity" evidence="18">
    <location>
        <begin position="425"/>
        <end position="436"/>
    </location>
</feature>
<dbReference type="PRINTS" id="PR00399">
    <property type="entry name" value="SYNAPTOTAGMN"/>
</dbReference>
<dbReference type="PROSITE" id="PS50178">
    <property type="entry name" value="ZF_FYVE"/>
    <property type="match status" value="1"/>
</dbReference>
<evidence type="ECO:0000256" key="17">
    <source>
        <dbReference type="PROSITE-ProRule" id="PRU00091"/>
    </source>
</evidence>
<dbReference type="InterPro" id="IPR041282">
    <property type="entry name" value="FYVE_2"/>
</dbReference>
<dbReference type="FunFam" id="2.60.40.150:FF:000023">
    <property type="entry name" value="Double C2-like domain-containing protein"/>
    <property type="match status" value="1"/>
</dbReference>
<feature type="compositionally biased region" description="Acidic residues" evidence="18">
    <location>
        <begin position="474"/>
        <end position="483"/>
    </location>
</feature>
<dbReference type="GO" id="GO:0030658">
    <property type="term" value="C:transport vesicle membrane"/>
    <property type="evidence" value="ECO:0007669"/>
    <property type="project" value="UniProtKB-SubCell"/>
</dbReference>
<dbReference type="FunFam" id="3.30.40.10:FF:000347">
    <property type="entry name" value="rab effector Noc2 isoform X1"/>
    <property type="match status" value="1"/>
</dbReference>